<reference evidence="18" key="2">
    <citation type="submission" date="2025-09" db="UniProtKB">
        <authorList>
            <consortium name="Ensembl"/>
        </authorList>
    </citation>
    <scope>IDENTIFICATION</scope>
</reference>
<dbReference type="FunFam" id="1.10.238.10:FF:000418">
    <property type="entry name" value="Voltage-dependent L-type calcium channel subunit alpha"/>
    <property type="match status" value="1"/>
</dbReference>
<keyword evidence="8 14" id="KW-0106">Calcium</keyword>
<organism evidence="18 19">
    <name type="scientific">Oryzias melastigma</name>
    <name type="common">Marine medaka</name>
    <dbReference type="NCBI Taxonomy" id="30732"/>
    <lineage>
        <taxon>Eukaryota</taxon>
        <taxon>Metazoa</taxon>
        <taxon>Chordata</taxon>
        <taxon>Craniata</taxon>
        <taxon>Vertebrata</taxon>
        <taxon>Euteleostomi</taxon>
        <taxon>Actinopterygii</taxon>
        <taxon>Neopterygii</taxon>
        <taxon>Teleostei</taxon>
        <taxon>Neoteleostei</taxon>
        <taxon>Acanthomorphata</taxon>
        <taxon>Ovalentaria</taxon>
        <taxon>Atherinomorphae</taxon>
        <taxon>Beloniformes</taxon>
        <taxon>Adrianichthyidae</taxon>
        <taxon>Oryziinae</taxon>
        <taxon>Oryzias</taxon>
    </lineage>
</organism>
<dbReference type="STRING" id="30732.ENSOMEP00000010678"/>
<protein>
    <recommendedName>
        <fullName evidence="17">Voltage-dependent calcium channel alpha-1 subunit IQ domain-containing protein</fullName>
    </recommendedName>
</protein>
<accession>A0A3B3C054</accession>
<evidence type="ECO:0000256" key="1">
    <source>
        <dbReference type="ARBA" id="ARBA00004141"/>
    </source>
</evidence>
<dbReference type="GO" id="GO:0046872">
    <property type="term" value="F:metal ion binding"/>
    <property type="evidence" value="ECO:0007669"/>
    <property type="project" value="UniProtKB-KW"/>
</dbReference>
<dbReference type="Gene3D" id="1.10.287.70">
    <property type="match status" value="1"/>
</dbReference>
<evidence type="ECO:0000256" key="5">
    <source>
        <dbReference type="ARBA" id="ARBA00022692"/>
    </source>
</evidence>
<evidence type="ECO:0000256" key="14">
    <source>
        <dbReference type="RuleBase" id="RU003808"/>
    </source>
</evidence>
<evidence type="ECO:0000256" key="3">
    <source>
        <dbReference type="ARBA" id="ARBA00022568"/>
    </source>
</evidence>
<evidence type="ECO:0000256" key="10">
    <source>
        <dbReference type="ARBA" id="ARBA00022989"/>
    </source>
</evidence>
<dbReference type="InterPro" id="IPR031688">
    <property type="entry name" value="CAC1F_C"/>
</dbReference>
<evidence type="ECO:0000256" key="12">
    <source>
        <dbReference type="ARBA" id="ARBA00023136"/>
    </source>
</evidence>
<dbReference type="GO" id="GO:0005891">
    <property type="term" value="C:voltage-gated calcium channel complex"/>
    <property type="evidence" value="ECO:0007669"/>
    <property type="project" value="InterPro"/>
</dbReference>
<dbReference type="InterPro" id="IPR050599">
    <property type="entry name" value="VDCC_alpha-1_subunit"/>
</dbReference>
<dbReference type="InterPro" id="IPR031649">
    <property type="entry name" value="GPHH_dom"/>
</dbReference>
<keyword evidence="10 16" id="KW-1133">Transmembrane helix</keyword>
<dbReference type="Pfam" id="PF16905">
    <property type="entry name" value="GPHH"/>
    <property type="match status" value="1"/>
</dbReference>
<evidence type="ECO:0000259" key="17">
    <source>
        <dbReference type="SMART" id="SM01062"/>
    </source>
</evidence>
<dbReference type="OMA" id="AMAHHNH"/>
<evidence type="ECO:0000313" key="18">
    <source>
        <dbReference type="Ensembl" id="ENSOMEP00000010678.1"/>
    </source>
</evidence>
<dbReference type="FunFam" id="1.10.287.70:FF:000009">
    <property type="entry name" value="Voltage-dependent L-type calcium channel subunit alpha"/>
    <property type="match status" value="1"/>
</dbReference>
<dbReference type="SMART" id="SM01062">
    <property type="entry name" value="Ca_chan_IQ"/>
    <property type="match status" value="1"/>
</dbReference>
<dbReference type="InterPro" id="IPR005821">
    <property type="entry name" value="Ion_trans_dom"/>
</dbReference>
<keyword evidence="13" id="KW-0407">Ion channel</keyword>
<dbReference type="Pfam" id="PF08763">
    <property type="entry name" value="Ca_chan_IQ"/>
    <property type="match status" value="1"/>
</dbReference>
<sequence length="528" mass="59447">IEIFPQSGEDSSRVSITFFRLFRVMRLVKLLSKGEGIRTLLWTFIKSLQALPYVALLIAMIFFIYAVIGMQTFGKIAMQDYTQINRNNNFQTFPQAVLLLFRCATGEAWQEIMLASLPGKRCDPESDYEPGEEFSCGSNFAIVYFISFFMLCAFLIINLFVAVIMDNFDYLTRDWSILGPHHLDEFKRIWSEYDPEAKGRIKHLDVVALLRRIQPPLGFGKLCPHRVACKRLVAMNMPLNADGMVTFNATLFALVRTALKIKTEGHPEQENEELRAIIKKIWKRMKPKLLDEVIPPHEEEEVTVGKFYATFLIQDYFRKFRKRKEKGDLTGDPNSTNPSAVQVCLSVSFTVGISVSMGVDLLTGRKPSFNIQCLRRQGSSDDLPIPGTYHPTSPQRRSHAQVTHMDATPPPYRAYTTLRVPPQLNAPFTEKRGSADSLVEAVLISEGLGLYARDPKFVAFAKREIADACHMTVDEMESAASDLLGSGSHAFLSGAAVDSAGLYSDEEPIKTSRDEDELADEMTCVTSF</sequence>
<dbReference type="InterPro" id="IPR014873">
    <property type="entry name" value="VDCC_a1su_IQ"/>
</dbReference>
<dbReference type="AlphaFoldDB" id="A0A3B3C054"/>
<evidence type="ECO:0000256" key="7">
    <source>
        <dbReference type="ARBA" id="ARBA00022737"/>
    </source>
</evidence>
<evidence type="ECO:0000256" key="13">
    <source>
        <dbReference type="ARBA" id="ARBA00023303"/>
    </source>
</evidence>
<name>A0A3B3C054_ORYME</name>
<dbReference type="GO" id="GO:0098703">
    <property type="term" value="P:calcium ion import across plasma membrane"/>
    <property type="evidence" value="ECO:0007669"/>
    <property type="project" value="TreeGrafter"/>
</dbReference>
<dbReference type="PaxDb" id="30732-ENSOMEP00000010678"/>
<evidence type="ECO:0000313" key="19">
    <source>
        <dbReference type="Proteomes" id="UP000261560"/>
    </source>
</evidence>
<evidence type="ECO:0000256" key="2">
    <source>
        <dbReference type="ARBA" id="ARBA00022448"/>
    </source>
</evidence>
<dbReference type="GeneTree" id="ENSGT00940000159855"/>
<keyword evidence="3 14" id="KW-0109">Calcium transport</keyword>
<evidence type="ECO:0000256" key="4">
    <source>
        <dbReference type="ARBA" id="ARBA00022673"/>
    </source>
</evidence>
<feature type="transmembrane region" description="Helical" evidence="16">
    <location>
        <begin position="142"/>
        <end position="165"/>
    </location>
</feature>
<dbReference type="GO" id="GO:0008331">
    <property type="term" value="F:high voltage-gated calcium channel activity"/>
    <property type="evidence" value="ECO:0007669"/>
    <property type="project" value="TreeGrafter"/>
</dbReference>
<dbReference type="Ensembl" id="ENSOMET00000017548.1">
    <property type="protein sequence ID" value="ENSOMEP00000010678.1"/>
    <property type="gene ID" value="ENSOMEG00000011964.1"/>
</dbReference>
<dbReference type="PRINTS" id="PR00167">
    <property type="entry name" value="CACHANNEL"/>
</dbReference>
<keyword evidence="4 14" id="KW-0107">Calcium channel</keyword>
<feature type="domain" description="Voltage-dependent calcium channel alpha-1 subunit IQ" evidence="17">
    <location>
        <begin position="299"/>
        <end position="333"/>
    </location>
</feature>
<keyword evidence="6" id="KW-0479">Metal-binding</keyword>
<dbReference type="SUPFAM" id="SSF81324">
    <property type="entry name" value="Voltage-gated potassium channels"/>
    <property type="match status" value="1"/>
</dbReference>
<keyword evidence="9 14" id="KW-0851">Voltage-gated channel</keyword>
<dbReference type="PANTHER" id="PTHR45628">
    <property type="entry name" value="VOLTAGE-DEPENDENT CALCIUM CHANNEL TYPE A SUBUNIT ALPHA-1"/>
    <property type="match status" value="1"/>
</dbReference>
<keyword evidence="19" id="KW-1185">Reference proteome</keyword>
<keyword evidence="12 16" id="KW-0472">Membrane</keyword>
<dbReference type="PANTHER" id="PTHR45628:SF2">
    <property type="entry name" value="VOLTAGE-DEPENDENT L-TYPE CALCIUM CHANNEL SUBUNIT ALPHA-1F"/>
    <property type="match status" value="1"/>
</dbReference>
<proteinExistence type="inferred from homology"/>
<comment type="similarity">
    <text evidence="14">Belongs to the calcium channel alpha-1 subunit (TC 1.A.1.11) family.</text>
</comment>
<dbReference type="InterPro" id="IPR002077">
    <property type="entry name" value="VDCCAlpha1"/>
</dbReference>
<keyword evidence="2" id="KW-0813">Transport</keyword>
<comment type="subcellular location">
    <subcellularLocation>
        <location evidence="1 14">Membrane</location>
        <topology evidence="1 14">Multi-pass membrane protein</topology>
    </subcellularLocation>
</comment>
<evidence type="ECO:0000256" key="6">
    <source>
        <dbReference type="ARBA" id="ARBA00022723"/>
    </source>
</evidence>
<dbReference type="Gene3D" id="6.10.250.2180">
    <property type="match status" value="1"/>
</dbReference>
<feature type="transmembrane region" description="Helical" evidence="16">
    <location>
        <begin position="50"/>
        <end position="68"/>
    </location>
</feature>
<keyword evidence="7" id="KW-0677">Repeat</keyword>
<keyword evidence="11" id="KW-0406">Ion transport</keyword>
<keyword evidence="5 16" id="KW-0812">Transmembrane</keyword>
<evidence type="ECO:0000256" key="8">
    <source>
        <dbReference type="ARBA" id="ARBA00022837"/>
    </source>
</evidence>
<dbReference type="Pfam" id="PF00520">
    <property type="entry name" value="Ion_trans"/>
    <property type="match status" value="1"/>
</dbReference>
<evidence type="ECO:0000256" key="16">
    <source>
        <dbReference type="SAM" id="Phobius"/>
    </source>
</evidence>
<dbReference type="Proteomes" id="UP000261560">
    <property type="component" value="Unplaced"/>
</dbReference>
<dbReference type="Pfam" id="PF16885">
    <property type="entry name" value="CAC1F_C"/>
    <property type="match status" value="2"/>
</dbReference>
<evidence type="ECO:0000256" key="9">
    <source>
        <dbReference type="ARBA" id="ARBA00022882"/>
    </source>
</evidence>
<feature type="region of interest" description="Disordered" evidence="15">
    <location>
        <begin position="380"/>
        <end position="399"/>
    </location>
</feature>
<evidence type="ECO:0000256" key="15">
    <source>
        <dbReference type="SAM" id="MobiDB-lite"/>
    </source>
</evidence>
<reference evidence="18" key="1">
    <citation type="submission" date="2025-08" db="UniProtKB">
        <authorList>
            <consortium name="Ensembl"/>
        </authorList>
    </citation>
    <scope>IDENTIFICATION</scope>
</reference>
<evidence type="ECO:0000256" key="11">
    <source>
        <dbReference type="ARBA" id="ARBA00023065"/>
    </source>
</evidence>